<dbReference type="EMBL" id="LAZR01004058">
    <property type="protein sequence ID" value="KKN12184.1"/>
    <property type="molecule type" value="Genomic_DNA"/>
</dbReference>
<evidence type="ECO:0008006" key="2">
    <source>
        <dbReference type="Google" id="ProtNLM"/>
    </source>
</evidence>
<dbReference type="AlphaFoldDB" id="A0A0F9N2H6"/>
<sequence length="144" mass="15393">MSLLSVLQRHEGKGERKEVAMSRLGGQLWKPGAQAPSVVGGKTFTPAAHYPGSSKSDYTICEVSDGTVSCNCMGWTRRNPPGGRTCKHTQDYVQFLQPLWQTGGWQPPKAEVVKAFSPGEAQAGAKERGGSLAALMAKMDKAEG</sequence>
<evidence type="ECO:0000313" key="1">
    <source>
        <dbReference type="EMBL" id="KKN12184.1"/>
    </source>
</evidence>
<proteinExistence type="predicted"/>
<protein>
    <recommendedName>
        <fullName evidence="2">SWIM-type domain-containing protein</fullName>
    </recommendedName>
</protein>
<name>A0A0F9N2H6_9ZZZZ</name>
<reference evidence="1" key="1">
    <citation type="journal article" date="2015" name="Nature">
        <title>Complex archaea that bridge the gap between prokaryotes and eukaryotes.</title>
        <authorList>
            <person name="Spang A."/>
            <person name="Saw J.H."/>
            <person name="Jorgensen S.L."/>
            <person name="Zaremba-Niedzwiedzka K."/>
            <person name="Martijn J."/>
            <person name="Lind A.E."/>
            <person name="van Eijk R."/>
            <person name="Schleper C."/>
            <person name="Guy L."/>
            <person name="Ettema T.J."/>
        </authorList>
    </citation>
    <scope>NUCLEOTIDE SEQUENCE</scope>
</reference>
<gene>
    <name evidence="1" type="ORF">LCGC14_1019070</name>
</gene>
<organism evidence="1">
    <name type="scientific">marine sediment metagenome</name>
    <dbReference type="NCBI Taxonomy" id="412755"/>
    <lineage>
        <taxon>unclassified sequences</taxon>
        <taxon>metagenomes</taxon>
        <taxon>ecological metagenomes</taxon>
    </lineage>
</organism>
<comment type="caution">
    <text evidence="1">The sequence shown here is derived from an EMBL/GenBank/DDBJ whole genome shotgun (WGS) entry which is preliminary data.</text>
</comment>
<accession>A0A0F9N2H6</accession>